<evidence type="ECO:0000313" key="3">
    <source>
        <dbReference type="Proteomes" id="UP000594638"/>
    </source>
</evidence>
<dbReference type="Proteomes" id="UP000594638">
    <property type="component" value="Unassembled WGS sequence"/>
</dbReference>
<feature type="non-terminal residue" evidence="2">
    <location>
        <position position="1"/>
    </location>
</feature>
<organism evidence="2 3">
    <name type="scientific">Olea europaea subsp. europaea</name>
    <dbReference type="NCBI Taxonomy" id="158383"/>
    <lineage>
        <taxon>Eukaryota</taxon>
        <taxon>Viridiplantae</taxon>
        <taxon>Streptophyta</taxon>
        <taxon>Embryophyta</taxon>
        <taxon>Tracheophyta</taxon>
        <taxon>Spermatophyta</taxon>
        <taxon>Magnoliopsida</taxon>
        <taxon>eudicotyledons</taxon>
        <taxon>Gunneridae</taxon>
        <taxon>Pentapetalae</taxon>
        <taxon>asterids</taxon>
        <taxon>lamiids</taxon>
        <taxon>Lamiales</taxon>
        <taxon>Oleaceae</taxon>
        <taxon>Oleeae</taxon>
        <taxon>Olea</taxon>
    </lineage>
</organism>
<protein>
    <submittedName>
        <fullName evidence="2">Uncharacterized protein</fullName>
    </submittedName>
</protein>
<comment type="caution">
    <text evidence="2">The sequence shown here is derived from an EMBL/GenBank/DDBJ whole genome shotgun (WGS) entry which is preliminary data.</text>
</comment>
<proteinExistence type="predicted"/>
<evidence type="ECO:0000313" key="2">
    <source>
        <dbReference type="EMBL" id="CAA3004542.1"/>
    </source>
</evidence>
<dbReference type="AlphaFoldDB" id="A0A8S0TJC2"/>
<evidence type="ECO:0000256" key="1">
    <source>
        <dbReference type="SAM" id="MobiDB-lite"/>
    </source>
</evidence>
<dbReference type="EMBL" id="CACTIH010006274">
    <property type="protein sequence ID" value="CAA3004542.1"/>
    <property type="molecule type" value="Genomic_DNA"/>
</dbReference>
<feature type="region of interest" description="Disordered" evidence="1">
    <location>
        <begin position="89"/>
        <end position="110"/>
    </location>
</feature>
<accession>A0A8S0TJC2</accession>
<name>A0A8S0TJC2_OLEEU</name>
<reference evidence="2 3" key="1">
    <citation type="submission" date="2019-12" db="EMBL/GenBank/DDBJ databases">
        <authorList>
            <person name="Alioto T."/>
            <person name="Alioto T."/>
            <person name="Gomez Garrido J."/>
        </authorList>
    </citation>
    <scope>NUCLEOTIDE SEQUENCE [LARGE SCALE GENOMIC DNA]</scope>
</reference>
<keyword evidence="3" id="KW-1185">Reference proteome</keyword>
<gene>
    <name evidence="2" type="ORF">OLEA9_A047288</name>
</gene>
<sequence length="110" mass="11850">LNNDQLALCPGLACDGCKKSPHSSSQWRIYEQFQARKPGRGAILAAWLLPGTSPGPFPPGKISCWLPISEGQKVYCACAATRRCPVQTRSPTLPGSREGIRVTLADDQAK</sequence>